<reference evidence="3" key="1">
    <citation type="submission" date="2014-12" db="EMBL/GenBank/DDBJ databases">
        <title>Genome Sequence of Valsa Canker Pathogens Uncovers a Specific Adaption of Colonization on Woody Bark.</title>
        <authorList>
            <person name="Yin Z."/>
            <person name="Liu H."/>
            <person name="Gao X."/>
            <person name="Li Z."/>
            <person name="Song N."/>
            <person name="Ke X."/>
            <person name="Dai Q."/>
            <person name="Wu Y."/>
            <person name="Sun Y."/>
            <person name="Xu J.-R."/>
            <person name="Kang Z.K."/>
            <person name="Wang L."/>
            <person name="Huang L."/>
        </authorList>
    </citation>
    <scope>NUCLEOTIDE SEQUENCE [LARGE SCALE GENOMIC DNA]</scope>
    <source>
        <strain evidence="3">SXYL134</strain>
    </source>
</reference>
<dbReference type="Pfam" id="PF13302">
    <property type="entry name" value="Acetyltransf_3"/>
    <property type="match status" value="1"/>
</dbReference>
<keyword evidence="3" id="KW-1185">Reference proteome</keyword>
<dbReference type="EMBL" id="KN714696">
    <property type="protein sequence ID" value="KUI57084.1"/>
    <property type="molecule type" value="Genomic_DNA"/>
</dbReference>
<dbReference type="InterPro" id="IPR051531">
    <property type="entry name" value="N-acetyltransferase"/>
</dbReference>
<proteinExistence type="predicted"/>
<evidence type="ECO:0000259" key="1">
    <source>
        <dbReference type="PROSITE" id="PS51186"/>
    </source>
</evidence>
<accession>A0A194UZK7</accession>
<dbReference type="InterPro" id="IPR000182">
    <property type="entry name" value="GNAT_dom"/>
</dbReference>
<protein>
    <recommendedName>
        <fullName evidence="1">N-acetyltransferase domain-containing protein</fullName>
    </recommendedName>
</protein>
<evidence type="ECO:0000313" key="3">
    <source>
        <dbReference type="Proteomes" id="UP000078576"/>
    </source>
</evidence>
<sequence>MTSPENTGQLITIRTTTRILPPSSSRPPTTTPHLLLRPLAASDLEAFYALRRQQEVMQWTTSGRIDENKEDTATRLAVSLPPNDTQTFNCAICLRGTGELVGVGGVLRVTGEKLTFGWPEVGYMLRREVWGKGFATEFLRAFLVMWEELPREVVERRVDVSSLVRRVEDGAAESVPEELIATIDGTNGASQRVLEKCGFQKFLVFEEADTHDPERMKESVAYRYLPQDKTVGAR</sequence>
<dbReference type="AlphaFoldDB" id="A0A194UZK7"/>
<dbReference type="Proteomes" id="UP000078576">
    <property type="component" value="Unassembled WGS sequence"/>
</dbReference>
<dbReference type="Gene3D" id="3.40.630.30">
    <property type="match status" value="1"/>
</dbReference>
<name>A0A194UZK7_CYTMA</name>
<dbReference type="OrthoDB" id="4072826at2759"/>
<dbReference type="SUPFAM" id="SSF55729">
    <property type="entry name" value="Acyl-CoA N-acyltransferases (Nat)"/>
    <property type="match status" value="1"/>
</dbReference>
<dbReference type="GO" id="GO:0016747">
    <property type="term" value="F:acyltransferase activity, transferring groups other than amino-acyl groups"/>
    <property type="evidence" value="ECO:0007669"/>
    <property type="project" value="InterPro"/>
</dbReference>
<dbReference type="PANTHER" id="PTHR43792:SF1">
    <property type="entry name" value="N-ACETYLTRANSFERASE DOMAIN-CONTAINING PROTEIN"/>
    <property type="match status" value="1"/>
</dbReference>
<dbReference type="InterPro" id="IPR016181">
    <property type="entry name" value="Acyl_CoA_acyltransferase"/>
</dbReference>
<evidence type="ECO:0000313" key="2">
    <source>
        <dbReference type="EMBL" id="KUI57084.1"/>
    </source>
</evidence>
<gene>
    <name evidence="2" type="ORF">VP1G_04456</name>
</gene>
<organism evidence="2 3">
    <name type="scientific">Cytospora mali</name>
    <name type="common">Apple Valsa canker fungus</name>
    <name type="synonym">Valsa mali</name>
    <dbReference type="NCBI Taxonomy" id="578113"/>
    <lineage>
        <taxon>Eukaryota</taxon>
        <taxon>Fungi</taxon>
        <taxon>Dikarya</taxon>
        <taxon>Ascomycota</taxon>
        <taxon>Pezizomycotina</taxon>
        <taxon>Sordariomycetes</taxon>
        <taxon>Sordariomycetidae</taxon>
        <taxon>Diaporthales</taxon>
        <taxon>Cytosporaceae</taxon>
        <taxon>Cytospora</taxon>
    </lineage>
</organism>
<dbReference type="PROSITE" id="PS51186">
    <property type="entry name" value="GNAT"/>
    <property type="match status" value="1"/>
</dbReference>
<dbReference type="PANTHER" id="PTHR43792">
    <property type="entry name" value="GNAT FAMILY, PUTATIVE (AFU_ORTHOLOGUE AFUA_3G00765)-RELATED-RELATED"/>
    <property type="match status" value="1"/>
</dbReference>
<feature type="domain" description="N-acetyltransferase" evidence="1">
    <location>
        <begin position="34"/>
        <end position="221"/>
    </location>
</feature>